<evidence type="ECO:0000313" key="3">
    <source>
        <dbReference type="Proteomes" id="UP001428817"/>
    </source>
</evidence>
<dbReference type="RefSeq" id="WP_185059936.1">
    <property type="nucleotide sequence ID" value="NZ_BAABJP010000058.1"/>
</dbReference>
<keyword evidence="1" id="KW-0472">Membrane</keyword>
<reference evidence="3" key="1">
    <citation type="journal article" date="2019" name="Int. J. Syst. Evol. Microbiol.">
        <title>The Global Catalogue of Microorganisms (GCM) 10K type strain sequencing project: providing services to taxonomists for standard genome sequencing and annotation.</title>
        <authorList>
            <consortium name="The Broad Institute Genomics Platform"/>
            <consortium name="The Broad Institute Genome Sequencing Center for Infectious Disease"/>
            <person name="Wu L."/>
            <person name="Ma J."/>
        </authorList>
    </citation>
    <scope>NUCLEOTIDE SEQUENCE [LARGE SCALE GENOMIC DNA]</scope>
    <source>
        <strain evidence="3">JCM 18303</strain>
    </source>
</reference>
<evidence type="ECO:0000313" key="2">
    <source>
        <dbReference type="EMBL" id="GAA5174104.1"/>
    </source>
</evidence>
<protein>
    <submittedName>
        <fullName evidence="2">Uncharacterized protein</fullName>
    </submittedName>
</protein>
<feature type="transmembrane region" description="Helical" evidence="1">
    <location>
        <begin position="92"/>
        <end position="112"/>
    </location>
</feature>
<organism evidence="2 3">
    <name type="scientific">Pseudonocardia eucalypti</name>
    <dbReference type="NCBI Taxonomy" id="648755"/>
    <lineage>
        <taxon>Bacteria</taxon>
        <taxon>Bacillati</taxon>
        <taxon>Actinomycetota</taxon>
        <taxon>Actinomycetes</taxon>
        <taxon>Pseudonocardiales</taxon>
        <taxon>Pseudonocardiaceae</taxon>
        <taxon>Pseudonocardia</taxon>
    </lineage>
</organism>
<feature type="transmembrane region" description="Helical" evidence="1">
    <location>
        <begin position="35"/>
        <end position="53"/>
    </location>
</feature>
<feature type="transmembrane region" description="Helical" evidence="1">
    <location>
        <begin position="118"/>
        <end position="136"/>
    </location>
</feature>
<dbReference type="Proteomes" id="UP001428817">
    <property type="component" value="Unassembled WGS sequence"/>
</dbReference>
<keyword evidence="3" id="KW-1185">Reference proteome</keyword>
<gene>
    <name evidence="2" type="ORF">GCM10023321_77250</name>
</gene>
<dbReference type="EMBL" id="BAABJP010000058">
    <property type="protein sequence ID" value="GAA5174104.1"/>
    <property type="molecule type" value="Genomic_DNA"/>
</dbReference>
<proteinExistence type="predicted"/>
<keyword evidence="1" id="KW-1133">Transmembrane helix</keyword>
<keyword evidence="1" id="KW-0812">Transmembrane</keyword>
<sequence>METQSSTPDPTAAKAALRDVHIARDRLADRIETPWWYRVALGLSMAFTFIAIGSGSEPVALIGGIVGCAVIPSVLMWAASRSTGVSMDRYRSAPANLYALGLFALAGLGLWLRFGLGLTWAMIPAGLLALALTLVMEPRIDVAARGNLRSDR</sequence>
<name>A0ABP9RAJ5_9PSEU</name>
<comment type="caution">
    <text evidence="2">The sequence shown here is derived from an EMBL/GenBank/DDBJ whole genome shotgun (WGS) entry which is preliminary data.</text>
</comment>
<accession>A0ABP9RAJ5</accession>
<feature type="transmembrane region" description="Helical" evidence="1">
    <location>
        <begin position="59"/>
        <end position="80"/>
    </location>
</feature>
<evidence type="ECO:0000256" key="1">
    <source>
        <dbReference type="SAM" id="Phobius"/>
    </source>
</evidence>